<evidence type="ECO:0000313" key="1">
    <source>
        <dbReference type="EMBL" id="KAF7771653.1"/>
    </source>
</evidence>
<name>A0A8H7F108_AGABI</name>
<dbReference type="EMBL" id="JABXXO010000008">
    <property type="protein sequence ID" value="KAF7771653.1"/>
    <property type="molecule type" value="Genomic_DNA"/>
</dbReference>
<evidence type="ECO:0000313" key="2">
    <source>
        <dbReference type="Proteomes" id="UP000629468"/>
    </source>
</evidence>
<comment type="caution">
    <text evidence="1">The sequence shown here is derived from an EMBL/GenBank/DDBJ whole genome shotgun (WGS) entry which is preliminary data.</text>
</comment>
<sequence>MERASVLRDINSTEAATAHLPVEILSIIFLYARPSIDFSTCYHPDMSQHTLHTGKDFHHTLTAVSHLWREVALSTPQLWTTVSIRVDMRRKDPTLITSLVNLQFQRARGSPISIKLDFRDLETSRTSFAARKTSVVSPEHLTVPMLIEHGAAIRDLVLINPPTTLLPSLKGNLSQCQSVTIVAPVRPVGGTLDLTELHSLRRVHLIDFDLPFSLPKQITILHLWKTKIDNVMEFFKKHRNVVDLEIIECALLIKDCFRRPIVFPRLKYLAWSAGQDLRRCSTILRQVQFPALRSLHWSVTSPYDFAFGRSAHQPDDLSVGFFANLPPTLSSLTFTNLSSFKNNWEVAYDLLDCVPQVSDLHLIEYLEPEVGATIDGIHLSNWHSPLHVAGVYHFALLGIGRSSGSKVLQKLYKLSITAQPYLRFREYWNIDRQKIVDMLEALQRVGESRGRFDLSVYPDTPWDDECVLDRLKALVKDGLEVEVALSSSTI</sequence>
<reference evidence="1 2" key="1">
    <citation type="journal article" name="Sci. Rep.">
        <title>Telomere-to-telomere assembled and centromere annotated genomes of the two main subspecies of the button mushroom Agaricus bisporus reveal especially polymorphic chromosome ends.</title>
        <authorList>
            <person name="Sonnenberg A.S.M."/>
            <person name="Sedaghat-Telgerd N."/>
            <person name="Lavrijssen B."/>
            <person name="Ohm R.A."/>
            <person name="Hendrickx P.M."/>
            <person name="Scholtmeijer K."/>
            <person name="Baars J.J.P."/>
            <person name="van Peer A."/>
        </authorList>
    </citation>
    <scope>NUCLEOTIDE SEQUENCE [LARGE SCALE GENOMIC DNA]</scope>
    <source>
        <strain evidence="1 2">H119_p4</strain>
    </source>
</reference>
<dbReference type="Proteomes" id="UP000629468">
    <property type="component" value="Unassembled WGS sequence"/>
</dbReference>
<accession>A0A8H7F108</accession>
<proteinExistence type="predicted"/>
<protein>
    <recommendedName>
        <fullName evidence="3">F-box domain-containing protein</fullName>
    </recommendedName>
</protein>
<evidence type="ECO:0008006" key="3">
    <source>
        <dbReference type="Google" id="ProtNLM"/>
    </source>
</evidence>
<organism evidence="1 2">
    <name type="scientific">Agaricus bisporus var. burnettii</name>
    <dbReference type="NCBI Taxonomy" id="192524"/>
    <lineage>
        <taxon>Eukaryota</taxon>
        <taxon>Fungi</taxon>
        <taxon>Dikarya</taxon>
        <taxon>Basidiomycota</taxon>
        <taxon>Agaricomycotina</taxon>
        <taxon>Agaricomycetes</taxon>
        <taxon>Agaricomycetidae</taxon>
        <taxon>Agaricales</taxon>
        <taxon>Agaricineae</taxon>
        <taxon>Agaricaceae</taxon>
        <taxon>Agaricus</taxon>
    </lineage>
</organism>
<dbReference type="AlphaFoldDB" id="A0A8H7F108"/>
<gene>
    <name evidence="1" type="ORF">Agabi119p4_5964</name>
</gene>